<evidence type="ECO:0000256" key="2">
    <source>
        <dbReference type="ARBA" id="ARBA00007935"/>
    </source>
</evidence>
<gene>
    <name evidence="9" type="ORF">Psi01_63080</name>
</gene>
<comment type="caution">
    <text evidence="9">The sequence shown here is derived from an EMBL/GenBank/DDBJ whole genome shotgun (WGS) entry which is preliminary data.</text>
</comment>
<dbReference type="Pfam" id="PF01032">
    <property type="entry name" value="FecCD"/>
    <property type="match status" value="1"/>
</dbReference>
<organism evidence="9 10">
    <name type="scientific">Planobispora siamensis</name>
    <dbReference type="NCBI Taxonomy" id="936338"/>
    <lineage>
        <taxon>Bacteria</taxon>
        <taxon>Bacillati</taxon>
        <taxon>Actinomycetota</taxon>
        <taxon>Actinomycetes</taxon>
        <taxon>Streptosporangiales</taxon>
        <taxon>Streptosporangiaceae</taxon>
        <taxon>Planobispora</taxon>
    </lineage>
</organism>
<comment type="similarity">
    <text evidence="2">Belongs to the binding-protein-dependent transport system permease family. FecCD subfamily.</text>
</comment>
<accession>A0A8J3SJR5</accession>
<comment type="subcellular location">
    <subcellularLocation>
        <location evidence="1">Cell membrane</location>
        <topology evidence="1">Multi-pass membrane protein</topology>
    </subcellularLocation>
</comment>
<evidence type="ECO:0000256" key="5">
    <source>
        <dbReference type="ARBA" id="ARBA00022692"/>
    </source>
</evidence>
<evidence type="ECO:0000256" key="3">
    <source>
        <dbReference type="ARBA" id="ARBA00022448"/>
    </source>
</evidence>
<keyword evidence="7 8" id="KW-0472">Membrane</keyword>
<keyword evidence="5 8" id="KW-0812">Transmembrane</keyword>
<dbReference type="AlphaFoldDB" id="A0A8J3SJR5"/>
<feature type="transmembrane region" description="Helical" evidence="8">
    <location>
        <begin position="77"/>
        <end position="94"/>
    </location>
</feature>
<dbReference type="GO" id="GO:0022857">
    <property type="term" value="F:transmembrane transporter activity"/>
    <property type="evidence" value="ECO:0007669"/>
    <property type="project" value="InterPro"/>
</dbReference>
<evidence type="ECO:0000256" key="1">
    <source>
        <dbReference type="ARBA" id="ARBA00004651"/>
    </source>
</evidence>
<reference evidence="9 10" key="1">
    <citation type="submission" date="2021-01" db="EMBL/GenBank/DDBJ databases">
        <title>Whole genome shotgun sequence of Planobispora siamensis NBRC 107568.</title>
        <authorList>
            <person name="Komaki H."/>
            <person name="Tamura T."/>
        </authorList>
    </citation>
    <scope>NUCLEOTIDE SEQUENCE [LARGE SCALE GENOMIC DNA]</scope>
    <source>
        <strain evidence="9 10">NBRC 107568</strain>
    </source>
</reference>
<feature type="transmembrane region" description="Helical" evidence="8">
    <location>
        <begin position="49"/>
        <end position="71"/>
    </location>
</feature>
<dbReference type="Proteomes" id="UP000619788">
    <property type="component" value="Unassembled WGS sequence"/>
</dbReference>
<keyword evidence="6 8" id="KW-1133">Transmembrane helix</keyword>
<dbReference type="SUPFAM" id="SSF81345">
    <property type="entry name" value="ABC transporter involved in vitamin B12 uptake, BtuC"/>
    <property type="match status" value="1"/>
</dbReference>
<dbReference type="GO" id="GO:0005886">
    <property type="term" value="C:plasma membrane"/>
    <property type="evidence" value="ECO:0007669"/>
    <property type="project" value="UniProtKB-SubCell"/>
</dbReference>
<evidence type="ECO:0000256" key="7">
    <source>
        <dbReference type="ARBA" id="ARBA00023136"/>
    </source>
</evidence>
<evidence type="ECO:0000256" key="4">
    <source>
        <dbReference type="ARBA" id="ARBA00022475"/>
    </source>
</evidence>
<feature type="transmembrane region" description="Helical" evidence="8">
    <location>
        <begin position="17"/>
        <end position="37"/>
    </location>
</feature>
<protein>
    <recommendedName>
        <fullName evidence="11">FecCD transport family protein</fullName>
    </recommendedName>
</protein>
<sequence length="103" mass="10385">MYTVGSLGRGGATQLKLALSGAATSAAFASIVSAVVLPRNGIAGSFRLWQIGGVGGALLVPVADFAGQFAFDTRYPVGVVTGVLGAPYLVYLIARTHRAGGSM</sequence>
<name>A0A8J3SJR5_9ACTN</name>
<dbReference type="InterPro" id="IPR037294">
    <property type="entry name" value="ABC_BtuC-like"/>
</dbReference>
<evidence type="ECO:0000256" key="6">
    <source>
        <dbReference type="ARBA" id="ARBA00022989"/>
    </source>
</evidence>
<evidence type="ECO:0008006" key="11">
    <source>
        <dbReference type="Google" id="ProtNLM"/>
    </source>
</evidence>
<keyword evidence="10" id="KW-1185">Reference proteome</keyword>
<keyword evidence="3" id="KW-0813">Transport</keyword>
<evidence type="ECO:0000313" key="10">
    <source>
        <dbReference type="Proteomes" id="UP000619788"/>
    </source>
</evidence>
<dbReference type="Gene3D" id="1.10.3470.10">
    <property type="entry name" value="ABC transporter involved in vitamin B12 uptake, BtuC"/>
    <property type="match status" value="1"/>
</dbReference>
<dbReference type="EMBL" id="BOOJ01000055">
    <property type="protein sequence ID" value="GIH95678.1"/>
    <property type="molecule type" value="Genomic_DNA"/>
</dbReference>
<dbReference type="InterPro" id="IPR000522">
    <property type="entry name" value="ABC_transptr_permease_BtuC"/>
</dbReference>
<evidence type="ECO:0000256" key="8">
    <source>
        <dbReference type="SAM" id="Phobius"/>
    </source>
</evidence>
<keyword evidence="4" id="KW-1003">Cell membrane</keyword>
<evidence type="ECO:0000313" key="9">
    <source>
        <dbReference type="EMBL" id="GIH95678.1"/>
    </source>
</evidence>
<proteinExistence type="inferred from homology"/>